<evidence type="ECO:0000313" key="2">
    <source>
        <dbReference type="EMBL" id="KAG0721121.1"/>
    </source>
</evidence>
<feature type="region of interest" description="Disordered" evidence="1">
    <location>
        <begin position="1"/>
        <end position="55"/>
    </location>
</feature>
<dbReference type="AlphaFoldDB" id="A0A8J4YD96"/>
<keyword evidence="3" id="KW-1185">Reference proteome</keyword>
<reference evidence="2" key="1">
    <citation type="submission" date="2020-07" db="EMBL/GenBank/DDBJ databases">
        <title>The High-quality genome of the commercially important snow crab, Chionoecetes opilio.</title>
        <authorList>
            <person name="Jeong J.-H."/>
            <person name="Ryu S."/>
        </authorList>
    </citation>
    <scope>NUCLEOTIDE SEQUENCE</scope>
    <source>
        <strain evidence="2">MADBK_172401_WGS</strain>
        <tissue evidence="2">Digestive gland</tissue>
    </source>
</reference>
<gene>
    <name evidence="2" type="ORF">GWK47_000673</name>
</gene>
<dbReference type="EMBL" id="JACEEZ010011781">
    <property type="protein sequence ID" value="KAG0721121.1"/>
    <property type="molecule type" value="Genomic_DNA"/>
</dbReference>
<name>A0A8J4YD96_CHIOP</name>
<protein>
    <submittedName>
        <fullName evidence="2">Uncharacterized protein</fullName>
    </submittedName>
</protein>
<evidence type="ECO:0000256" key="1">
    <source>
        <dbReference type="SAM" id="MobiDB-lite"/>
    </source>
</evidence>
<accession>A0A8J4YD96</accession>
<sequence length="115" mass="12730">MSNEEGSVPEGGDSPHSSPTDLLSLTRQHLQNSGETDGWPHDQHTHGAIRSEPDDLSDLKTKHCLVASDQLSVGRTDQNHPTHDPIWLDPTRSVRWSYDQIAPMCAATDHNLTQD</sequence>
<organism evidence="2 3">
    <name type="scientific">Chionoecetes opilio</name>
    <name type="common">Atlantic snow crab</name>
    <name type="synonym">Cancer opilio</name>
    <dbReference type="NCBI Taxonomy" id="41210"/>
    <lineage>
        <taxon>Eukaryota</taxon>
        <taxon>Metazoa</taxon>
        <taxon>Ecdysozoa</taxon>
        <taxon>Arthropoda</taxon>
        <taxon>Crustacea</taxon>
        <taxon>Multicrustacea</taxon>
        <taxon>Malacostraca</taxon>
        <taxon>Eumalacostraca</taxon>
        <taxon>Eucarida</taxon>
        <taxon>Decapoda</taxon>
        <taxon>Pleocyemata</taxon>
        <taxon>Brachyura</taxon>
        <taxon>Eubrachyura</taxon>
        <taxon>Majoidea</taxon>
        <taxon>Majidae</taxon>
        <taxon>Chionoecetes</taxon>
    </lineage>
</organism>
<proteinExistence type="predicted"/>
<dbReference type="Proteomes" id="UP000770661">
    <property type="component" value="Unassembled WGS sequence"/>
</dbReference>
<feature type="compositionally biased region" description="Basic and acidic residues" evidence="1">
    <location>
        <begin position="38"/>
        <end position="55"/>
    </location>
</feature>
<comment type="caution">
    <text evidence="2">The sequence shown here is derived from an EMBL/GenBank/DDBJ whole genome shotgun (WGS) entry which is preliminary data.</text>
</comment>
<evidence type="ECO:0000313" key="3">
    <source>
        <dbReference type="Proteomes" id="UP000770661"/>
    </source>
</evidence>
<feature type="compositionally biased region" description="Polar residues" evidence="1">
    <location>
        <begin position="15"/>
        <end position="35"/>
    </location>
</feature>